<comment type="pathway">
    <text evidence="7">Amino-acid biosynthesis; L-arginine biosynthesis [regulation].</text>
</comment>
<dbReference type="GO" id="GO:0005737">
    <property type="term" value="C:cytoplasm"/>
    <property type="evidence" value="ECO:0007669"/>
    <property type="project" value="UniProtKB-SubCell"/>
</dbReference>
<dbReference type="UniPathway" id="UPA00068"/>
<keyword evidence="11" id="KW-1185">Reference proteome</keyword>
<dbReference type="Pfam" id="PF02863">
    <property type="entry name" value="Arg_repressor_C"/>
    <property type="match status" value="1"/>
</dbReference>
<dbReference type="InterPro" id="IPR001669">
    <property type="entry name" value="Arg_repress"/>
</dbReference>
<keyword evidence="3 7" id="KW-0963">Cytoplasm</keyword>
<dbReference type="GO" id="GO:0003700">
    <property type="term" value="F:DNA-binding transcription factor activity"/>
    <property type="evidence" value="ECO:0007669"/>
    <property type="project" value="UniProtKB-UniRule"/>
</dbReference>
<keyword evidence="6 7" id="KW-0804">Transcription</keyword>
<evidence type="ECO:0000259" key="9">
    <source>
        <dbReference type="Pfam" id="PF02863"/>
    </source>
</evidence>
<proteinExistence type="inferred from homology"/>
<dbReference type="InterPro" id="IPR036251">
    <property type="entry name" value="Arg_repress_C_sf"/>
</dbReference>
<comment type="subcellular location">
    <subcellularLocation>
        <location evidence="1 7">Cytoplasm</location>
    </subcellularLocation>
</comment>
<evidence type="ECO:0000256" key="5">
    <source>
        <dbReference type="ARBA" id="ARBA00023125"/>
    </source>
</evidence>
<reference evidence="10 11" key="1">
    <citation type="journal article" date="2019" name="Appl. Microbiol. Biotechnol.">
        <title>Uncovering carbohydrate metabolism through a genotype-phenotype association study of 56 lactic acid bacteria genomes.</title>
        <authorList>
            <person name="Buron-Moles G."/>
            <person name="Chailyan A."/>
            <person name="Dolejs I."/>
            <person name="Forster J."/>
            <person name="Miks M.H."/>
        </authorList>
    </citation>
    <scope>NUCLEOTIDE SEQUENCE [LARGE SCALE GENOMIC DNA]</scope>
    <source>
        <strain evidence="10 11">ATCC 700006</strain>
    </source>
</reference>
<dbReference type="Pfam" id="PF01316">
    <property type="entry name" value="Arg_repressor"/>
    <property type="match status" value="1"/>
</dbReference>
<keyword evidence="7" id="KW-0678">Repressor</keyword>
<accession>A0A4R5N7W6</accession>
<comment type="caution">
    <text evidence="10">The sequence shown here is derived from an EMBL/GenBank/DDBJ whole genome shotgun (WGS) entry which is preliminary data.</text>
</comment>
<evidence type="ECO:0000256" key="2">
    <source>
        <dbReference type="ARBA" id="ARBA00008316"/>
    </source>
</evidence>
<evidence type="ECO:0000259" key="8">
    <source>
        <dbReference type="Pfam" id="PF01316"/>
    </source>
</evidence>
<comment type="function">
    <text evidence="7">Regulates arginine biosynthesis genes.</text>
</comment>
<dbReference type="InterPro" id="IPR036390">
    <property type="entry name" value="WH_DNA-bd_sf"/>
</dbReference>
<dbReference type="InterPro" id="IPR020899">
    <property type="entry name" value="Arg_repress_C"/>
</dbReference>
<dbReference type="GO" id="GO:0034618">
    <property type="term" value="F:arginine binding"/>
    <property type="evidence" value="ECO:0007669"/>
    <property type="project" value="InterPro"/>
</dbReference>
<dbReference type="Proteomes" id="UP000295681">
    <property type="component" value="Unassembled WGS sequence"/>
</dbReference>
<dbReference type="InterPro" id="IPR020900">
    <property type="entry name" value="Arg_repress_DNA-bd"/>
</dbReference>
<name>A0A4R5N7W6_9LACO</name>
<keyword evidence="5 7" id="KW-0238">DNA-binding</keyword>
<dbReference type="PANTHER" id="PTHR34471:SF1">
    <property type="entry name" value="ARGININE REPRESSOR"/>
    <property type="match status" value="1"/>
</dbReference>
<protein>
    <recommendedName>
        <fullName evidence="7">Arginine repressor</fullName>
    </recommendedName>
</protein>
<keyword evidence="7" id="KW-0028">Amino-acid biosynthesis</keyword>
<evidence type="ECO:0000256" key="7">
    <source>
        <dbReference type="HAMAP-Rule" id="MF_00173"/>
    </source>
</evidence>
<dbReference type="SUPFAM" id="SSF55252">
    <property type="entry name" value="C-terminal domain of arginine repressor"/>
    <property type="match status" value="1"/>
</dbReference>
<dbReference type="GO" id="GO:0003677">
    <property type="term" value="F:DNA binding"/>
    <property type="evidence" value="ECO:0007669"/>
    <property type="project" value="UniProtKB-KW"/>
</dbReference>
<gene>
    <name evidence="7" type="primary">argR</name>
    <name evidence="10" type="ORF">C5L23_000309</name>
</gene>
<evidence type="ECO:0000256" key="1">
    <source>
        <dbReference type="ARBA" id="ARBA00004496"/>
    </source>
</evidence>
<organism evidence="10 11">
    <name type="scientific">Leuconostoc fallax</name>
    <dbReference type="NCBI Taxonomy" id="1251"/>
    <lineage>
        <taxon>Bacteria</taxon>
        <taxon>Bacillati</taxon>
        <taxon>Bacillota</taxon>
        <taxon>Bacilli</taxon>
        <taxon>Lactobacillales</taxon>
        <taxon>Lactobacillaceae</taxon>
        <taxon>Leuconostoc</taxon>
    </lineage>
</organism>
<feature type="domain" description="Arginine repressor C-terminal" evidence="9">
    <location>
        <begin position="86"/>
        <end position="149"/>
    </location>
</feature>
<dbReference type="GO" id="GO:1900079">
    <property type="term" value="P:regulation of arginine biosynthetic process"/>
    <property type="evidence" value="ECO:0007669"/>
    <property type="project" value="UniProtKB-UniRule"/>
</dbReference>
<dbReference type="HAMAP" id="MF_00173">
    <property type="entry name" value="Arg_repressor"/>
    <property type="match status" value="1"/>
</dbReference>
<evidence type="ECO:0000256" key="3">
    <source>
        <dbReference type="ARBA" id="ARBA00022490"/>
    </source>
</evidence>
<keyword evidence="4 7" id="KW-0805">Transcription regulation</keyword>
<evidence type="ECO:0000256" key="6">
    <source>
        <dbReference type="ARBA" id="ARBA00023163"/>
    </source>
</evidence>
<evidence type="ECO:0000313" key="10">
    <source>
        <dbReference type="EMBL" id="TDG68003.1"/>
    </source>
</evidence>
<dbReference type="PANTHER" id="PTHR34471">
    <property type="entry name" value="ARGININE REPRESSOR"/>
    <property type="match status" value="1"/>
</dbReference>
<dbReference type="PRINTS" id="PR01467">
    <property type="entry name" value="ARGREPRESSOR"/>
</dbReference>
<dbReference type="GO" id="GO:0051259">
    <property type="term" value="P:protein complex oligomerization"/>
    <property type="evidence" value="ECO:0007669"/>
    <property type="project" value="InterPro"/>
</dbReference>
<evidence type="ECO:0000256" key="4">
    <source>
        <dbReference type="ARBA" id="ARBA00023015"/>
    </source>
</evidence>
<dbReference type="STRING" id="907931.GCA_000165675_01050"/>
<feature type="domain" description="Arginine repressor DNA-binding" evidence="8">
    <location>
        <begin position="1"/>
        <end position="67"/>
    </location>
</feature>
<dbReference type="InterPro" id="IPR036388">
    <property type="entry name" value="WH-like_DNA-bd_sf"/>
</dbReference>
<dbReference type="SUPFAM" id="SSF46785">
    <property type="entry name" value="Winged helix' DNA-binding domain"/>
    <property type="match status" value="1"/>
</dbReference>
<dbReference type="Gene3D" id="3.30.1360.40">
    <property type="match status" value="1"/>
</dbReference>
<dbReference type="Gene3D" id="1.10.10.10">
    <property type="entry name" value="Winged helix-like DNA-binding domain superfamily/Winged helix DNA-binding domain"/>
    <property type="match status" value="1"/>
</dbReference>
<sequence>MTKSERQQLILQLIDEQSIGSQEELLTALIEKGYKTTQTTISRDIRALNIVRSKDSLGNLRYQVLRQSDVETPDVIETEAIETAISEYAVKMTHIQFMIVIKTTDSSGNVLAGVLDDAHLPEIVGTLAGFDTIYVTSHDEQEAKTLYNKWLPYLAQHE</sequence>
<dbReference type="EMBL" id="PUFI01000014">
    <property type="protein sequence ID" value="TDG68003.1"/>
    <property type="molecule type" value="Genomic_DNA"/>
</dbReference>
<dbReference type="GO" id="GO:0006526">
    <property type="term" value="P:L-arginine biosynthetic process"/>
    <property type="evidence" value="ECO:0007669"/>
    <property type="project" value="UniProtKB-UniPathway"/>
</dbReference>
<comment type="similarity">
    <text evidence="2 7">Belongs to the ArgR family.</text>
</comment>
<evidence type="ECO:0000313" key="11">
    <source>
        <dbReference type="Proteomes" id="UP000295681"/>
    </source>
</evidence>
<keyword evidence="7" id="KW-0055">Arginine biosynthesis</keyword>
<dbReference type="AlphaFoldDB" id="A0A4R5N7W6"/>